<evidence type="ECO:0000313" key="1">
    <source>
        <dbReference type="EMBL" id="GAL17093.1"/>
    </source>
</evidence>
<keyword evidence="2" id="KW-1185">Reference proteome</keyword>
<evidence type="ECO:0000313" key="2">
    <source>
        <dbReference type="Proteomes" id="UP000029228"/>
    </source>
</evidence>
<organism evidence="1 2">
    <name type="scientific">Vibrio maritimus</name>
    <dbReference type="NCBI Taxonomy" id="990268"/>
    <lineage>
        <taxon>Bacteria</taxon>
        <taxon>Pseudomonadati</taxon>
        <taxon>Pseudomonadota</taxon>
        <taxon>Gammaproteobacteria</taxon>
        <taxon>Vibrionales</taxon>
        <taxon>Vibrionaceae</taxon>
        <taxon>Vibrio</taxon>
    </lineage>
</organism>
<comment type="caution">
    <text evidence="1">The sequence shown here is derived from an EMBL/GenBank/DDBJ whole genome shotgun (WGS) entry which is preliminary data.</text>
</comment>
<dbReference type="AlphaFoldDB" id="A0A090RRB7"/>
<dbReference type="Proteomes" id="UP000029228">
    <property type="component" value="Unassembled WGS sequence"/>
</dbReference>
<gene>
    <name evidence="1" type="ORF">JCM19235_5642</name>
</gene>
<sequence length="48" mass="5541">MAAGLNESVNRELAQFYVNILFVRTDNKKANQVGSPVSFSFVYLYLYY</sequence>
<name>A0A090RRB7_9VIBR</name>
<protein>
    <submittedName>
        <fullName evidence="1">Uncharacterized protein</fullName>
    </submittedName>
</protein>
<accession>A0A090RRB7</accession>
<reference evidence="1 2" key="1">
    <citation type="submission" date="2014-09" db="EMBL/GenBank/DDBJ databases">
        <title>Vibrio maritimus JCM 19235. (C45) whole genome shotgun sequence.</title>
        <authorList>
            <person name="Sawabe T."/>
            <person name="Meirelles P."/>
            <person name="Nakanishi M."/>
            <person name="Sayaka M."/>
            <person name="Hattori M."/>
            <person name="Ohkuma M."/>
        </authorList>
    </citation>
    <scope>NUCLEOTIDE SEQUENCE [LARGE SCALE GENOMIC DNA]</scope>
    <source>
        <strain evidence="2">JCM19235</strain>
    </source>
</reference>
<proteinExistence type="predicted"/>
<dbReference type="EMBL" id="BBMR01000001">
    <property type="protein sequence ID" value="GAL17093.1"/>
    <property type="molecule type" value="Genomic_DNA"/>
</dbReference>
<reference evidence="1 2" key="2">
    <citation type="submission" date="2014-09" db="EMBL/GenBank/DDBJ databases">
        <authorList>
            <consortium name="NBRP consortium"/>
            <person name="Sawabe T."/>
            <person name="Meirelles P."/>
            <person name="Nakanishi M."/>
            <person name="Sayaka M."/>
            <person name="Hattori M."/>
            <person name="Ohkuma M."/>
        </authorList>
    </citation>
    <scope>NUCLEOTIDE SEQUENCE [LARGE SCALE GENOMIC DNA]</scope>
    <source>
        <strain evidence="2">JCM19235</strain>
    </source>
</reference>